<reference evidence="2 3" key="1">
    <citation type="submission" date="2020-03" db="EMBL/GenBank/DDBJ databases">
        <title>WGS of actinomycetes isolated from Thailand.</title>
        <authorList>
            <person name="Thawai C."/>
        </authorList>
    </citation>
    <scope>NUCLEOTIDE SEQUENCE [LARGE SCALE GENOMIC DNA]</scope>
    <source>
        <strain evidence="2 3">PLAI 1-29</strain>
    </source>
</reference>
<keyword evidence="1" id="KW-1133">Transmembrane helix</keyword>
<dbReference type="Proteomes" id="UP000695264">
    <property type="component" value="Unassembled WGS sequence"/>
</dbReference>
<keyword evidence="1" id="KW-0812">Transmembrane</keyword>
<protein>
    <submittedName>
        <fullName evidence="2">Uncharacterized protein</fullName>
    </submittedName>
</protein>
<keyword evidence="3" id="KW-1185">Reference proteome</keyword>
<feature type="transmembrane region" description="Helical" evidence="1">
    <location>
        <begin position="7"/>
        <end position="28"/>
    </location>
</feature>
<name>A0ABX1C1N9_9ACTN</name>
<evidence type="ECO:0000313" key="3">
    <source>
        <dbReference type="Proteomes" id="UP000695264"/>
    </source>
</evidence>
<keyword evidence="1" id="KW-0472">Membrane</keyword>
<dbReference type="RefSeq" id="WP_168103149.1">
    <property type="nucleotide sequence ID" value="NZ_JAATEN010000015.1"/>
</dbReference>
<dbReference type="EMBL" id="JAATEN010000015">
    <property type="protein sequence ID" value="NJQ02518.1"/>
    <property type="molecule type" value="Genomic_DNA"/>
</dbReference>
<sequence>MNMKLKLQIFIAAGYFAVVAILVAGFRADSTDRAVYLSLGFSALACLVVLTFTTWRGLKKGRGKYL</sequence>
<accession>A0ABX1C1N9</accession>
<organism evidence="2 3">
    <name type="scientific">Streptomyces zingiberis</name>
    <dbReference type="NCBI Taxonomy" id="2053010"/>
    <lineage>
        <taxon>Bacteria</taxon>
        <taxon>Bacillati</taxon>
        <taxon>Actinomycetota</taxon>
        <taxon>Actinomycetes</taxon>
        <taxon>Kitasatosporales</taxon>
        <taxon>Streptomycetaceae</taxon>
        <taxon>Streptomyces</taxon>
    </lineage>
</organism>
<comment type="caution">
    <text evidence="2">The sequence shown here is derived from an EMBL/GenBank/DDBJ whole genome shotgun (WGS) entry which is preliminary data.</text>
</comment>
<feature type="transmembrane region" description="Helical" evidence="1">
    <location>
        <begin position="34"/>
        <end position="55"/>
    </location>
</feature>
<proteinExistence type="predicted"/>
<gene>
    <name evidence="2" type="ORF">HCK00_18720</name>
</gene>
<evidence type="ECO:0000256" key="1">
    <source>
        <dbReference type="SAM" id="Phobius"/>
    </source>
</evidence>
<evidence type="ECO:0000313" key="2">
    <source>
        <dbReference type="EMBL" id="NJQ02518.1"/>
    </source>
</evidence>